<accession>A0AA37T364</accession>
<evidence type="ECO:0000313" key="3">
    <source>
        <dbReference type="EMBL" id="GLS25299.1"/>
    </source>
</evidence>
<reference evidence="3 4" key="1">
    <citation type="journal article" date="2014" name="Int. J. Syst. Evol. Microbiol.">
        <title>Complete genome sequence of Corynebacterium casei LMG S-19264T (=DSM 44701T), isolated from a smear-ripened cheese.</title>
        <authorList>
            <consortium name="US DOE Joint Genome Institute (JGI-PGF)"/>
            <person name="Walter F."/>
            <person name="Albersmeier A."/>
            <person name="Kalinowski J."/>
            <person name="Ruckert C."/>
        </authorList>
    </citation>
    <scope>NUCLEOTIDE SEQUENCE [LARGE SCALE GENOMIC DNA]</scope>
    <source>
        <strain evidence="3 4">NBRC 110095</strain>
    </source>
</reference>
<dbReference type="AlphaFoldDB" id="A0AA37T364"/>
<comment type="caution">
    <text evidence="3">The sequence shown here is derived from an EMBL/GenBank/DDBJ whole genome shotgun (WGS) entry which is preliminary data.</text>
</comment>
<feature type="domain" description="DnaT DNA-binding" evidence="2">
    <location>
        <begin position="362"/>
        <end position="425"/>
    </location>
</feature>
<dbReference type="Pfam" id="PF17948">
    <property type="entry name" value="DnaT"/>
    <property type="match status" value="4"/>
</dbReference>
<feature type="region of interest" description="Disordered" evidence="1">
    <location>
        <begin position="451"/>
        <end position="471"/>
    </location>
</feature>
<organism evidence="3 4">
    <name type="scientific">Marinibactrum halimedae</name>
    <dbReference type="NCBI Taxonomy" id="1444977"/>
    <lineage>
        <taxon>Bacteria</taxon>
        <taxon>Pseudomonadati</taxon>
        <taxon>Pseudomonadota</taxon>
        <taxon>Gammaproteobacteria</taxon>
        <taxon>Cellvibrionales</taxon>
        <taxon>Cellvibrionaceae</taxon>
        <taxon>Marinibactrum</taxon>
    </lineage>
</organism>
<dbReference type="EMBL" id="BSPD01000029">
    <property type="protein sequence ID" value="GLS25299.1"/>
    <property type="molecule type" value="Genomic_DNA"/>
</dbReference>
<evidence type="ECO:0000313" key="4">
    <source>
        <dbReference type="Proteomes" id="UP001156870"/>
    </source>
</evidence>
<dbReference type="Proteomes" id="UP001156870">
    <property type="component" value="Unassembled WGS sequence"/>
</dbReference>
<evidence type="ECO:0000256" key="1">
    <source>
        <dbReference type="SAM" id="MobiDB-lite"/>
    </source>
</evidence>
<dbReference type="Gene3D" id="1.10.8.1180">
    <property type="match status" value="4"/>
</dbReference>
<feature type="compositionally biased region" description="Polar residues" evidence="1">
    <location>
        <begin position="74"/>
        <end position="110"/>
    </location>
</feature>
<sequence length="484" mass="56611">MPFWTSLDVQRLSQSLRDQGCLLLASAPYEESRELRFSLNLKALKTLLHPQTPVDKSIEASTAPVHNPPPPTFLPSNSSVSPGMQSPEVQSPEVQSPEVQSQGAQTTGTIHQGHRESPFRNANFPHRRDRFVPGARPIPPNWQPAQETLQRIMQQHYIPETFINSQLPEFITYWRESGEAHRSWGAKFQSHVLRKWRQHENDQARLHKQQMEQTPIHSQWTPDEEVIQQLSQESIPLTFINDCVAPFRLYYKDTNQTNRSWNMKFFNWVKEDWQKKETPFLADRKPVPMRTDWQPADYTLNYLSDHLGIDRQFVKECVPEFVHKWMEKGGFRNNWGDLFSQHVSTQWAYFEQGISINPKASPITEQWTPSAECLELLQTQCEMSAEFIRAQIPEFILYWRNRGEIKHSWDSVFIRHLKYIWAKQHELSHTPPVVSTTLTNTNNTINANTTQQGRAHEGQQPAHQQRRTRDISLEESLTDRSWAY</sequence>
<evidence type="ECO:0000259" key="2">
    <source>
        <dbReference type="Pfam" id="PF17948"/>
    </source>
</evidence>
<gene>
    <name evidence="3" type="ORF">GCM10007877_10130</name>
</gene>
<keyword evidence="4" id="KW-1185">Reference proteome</keyword>
<protein>
    <recommendedName>
        <fullName evidence="2">DnaT DNA-binding domain-containing protein</fullName>
    </recommendedName>
</protein>
<name>A0AA37T364_9GAMM</name>
<feature type="domain" description="DnaT DNA-binding" evidence="2">
    <location>
        <begin position="214"/>
        <end position="278"/>
    </location>
</feature>
<dbReference type="InterPro" id="IPR040480">
    <property type="entry name" value="DnaT_DNA_bind"/>
</dbReference>
<feature type="domain" description="DnaT DNA-binding" evidence="2">
    <location>
        <begin position="137"/>
        <end position="202"/>
    </location>
</feature>
<proteinExistence type="predicted"/>
<feature type="region of interest" description="Disordered" evidence="1">
    <location>
        <begin position="60"/>
        <end position="125"/>
    </location>
</feature>
<feature type="domain" description="DnaT DNA-binding" evidence="2">
    <location>
        <begin position="288"/>
        <end position="349"/>
    </location>
</feature>